<evidence type="ECO:0000313" key="1">
    <source>
        <dbReference type="Proteomes" id="UP000790787"/>
    </source>
</evidence>
<dbReference type="RefSeq" id="XP_016445958.1">
    <property type="nucleotide sequence ID" value="XM_016590472.1"/>
</dbReference>
<sequence>MESVTADILPDCLIQKILSYCSFKRAAKMSILSKTWLQAWLTLPNIKFRARYYKNAEMTDTILERYRDNNIAIDKFEFLNCLESHSREVFFSSIVKWLDIALQNGVKDIVYKDPRRLTLLNSCPLIDTFILEYCPGLEKIELLNLLKIKSVSIKTRGNQRVKIQAPTLERLFCCSALGESPMLEVAECQNLKSLELSGLERFKICGSQSLRIMKIKDREDIAGENDASNLVSLEYMGDQIPQLKIAKESSQLKSSDIRLDLWSGNNLNASWFHKLRIFLLRNQQKIFIQLRAAILDQSLTNLDLGAC</sequence>
<name>A0A1S3Y163_TOBAC</name>
<dbReference type="PANTHER" id="PTHR34145:SF68">
    <property type="entry name" value="FBD DOMAIN-CONTAINING PROTEIN"/>
    <property type="match status" value="1"/>
</dbReference>
<accession>A0A1S3Y163</accession>
<dbReference type="AlphaFoldDB" id="A0A1S3Y163"/>
<dbReference type="InterPro" id="IPR053772">
    <property type="entry name" value="At1g61320/At1g61330-like"/>
</dbReference>
<reference evidence="2" key="2">
    <citation type="submission" date="2025-08" db="UniProtKB">
        <authorList>
            <consortium name="RefSeq"/>
        </authorList>
    </citation>
    <scope>IDENTIFICATION</scope>
</reference>
<dbReference type="PaxDb" id="4097-A0A1S3Y163"/>
<gene>
    <name evidence="2" type="primary">LOC107771146</name>
</gene>
<dbReference type="OMA" id="IKFRARY"/>
<dbReference type="PANTHER" id="PTHR34145">
    <property type="entry name" value="OS02G0105600 PROTEIN"/>
    <property type="match status" value="1"/>
</dbReference>
<protein>
    <submittedName>
        <fullName evidence="2">FBD-associated F-box protein At5g38570</fullName>
    </submittedName>
</protein>
<dbReference type="OrthoDB" id="1302995at2759"/>
<dbReference type="Proteomes" id="UP000790787">
    <property type="component" value="Chromosome 7"/>
</dbReference>
<dbReference type="STRING" id="4097.A0A1S3Y163"/>
<dbReference type="GeneID" id="107771146"/>
<dbReference type="InterPro" id="IPR036047">
    <property type="entry name" value="F-box-like_dom_sf"/>
</dbReference>
<dbReference type="SUPFAM" id="SSF81383">
    <property type="entry name" value="F-box domain"/>
    <property type="match status" value="1"/>
</dbReference>
<dbReference type="Pfam" id="PF00646">
    <property type="entry name" value="F-box"/>
    <property type="match status" value="1"/>
</dbReference>
<dbReference type="InterPro" id="IPR001810">
    <property type="entry name" value="F-box_dom"/>
</dbReference>
<evidence type="ECO:0000313" key="2">
    <source>
        <dbReference type="RefSeq" id="XP_016445958.1"/>
    </source>
</evidence>
<keyword evidence="1" id="KW-1185">Reference proteome</keyword>
<reference evidence="1" key="1">
    <citation type="journal article" date="2014" name="Nat. Commun.">
        <title>The tobacco genome sequence and its comparison with those of tomato and potato.</title>
        <authorList>
            <person name="Sierro N."/>
            <person name="Battey J.N."/>
            <person name="Ouadi S."/>
            <person name="Bakaher N."/>
            <person name="Bovet L."/>
            <person name="Willig A."/>
            <person name="Goepfert S."/>
            <person name="Peitsch M.C."/>
            <person name="Ivanov N.V."/>
        </authorList>
    </citation>
    <scope>NUCLEOTIDE SEQUENCE [LARGE SCALE GENOMIC DNA]</scope>
</reference>
<proteinExistence type="predicted"/>
<organism evidence="1 2">
    <name type="scientific">Nicotiana tabacum</name>
    <name type="common">Common tobacco</name>
    <dbReference type="NCBI Taxonomy" id="4097"/>
    <lineage>
        <taxon>Eukaryota</taxon>
        <taxon>Viridiplantae</taxon>
        <taxon>Streptophyta</taxon>
        <taxon>Embryophyta</taxon>
        <taxon>Tracheophyta</taxon>
        <taxon>Spermatophyta</taxon>
        <taxon>Magnoliopsida</taxon>
        <taxon>eudicotyledons</taxon>
        <taxon>Gunneridae</taxon>
        <taxon>Pentapetalae</taxon>
        <taxon>asterids</taxon>
        <taxon>lamiids</taxon>
        <taxon>Solanales</taxon>
        <taxon>Solanaceae</taxon>
        <taxon>Nicotianoideae</taxon>
        <taxon>Nicotianeae</taxon>
        <taxon>Nicotiana</taxon>
    </lineage>
</organism>
<dbReference type="KEGG" id="nta:107771146"/>